<dbReference type="GO" id="GO:0005975">
    <property type="term" value="P:carbohydrate metabolic process"/>
    <property type="evidence" value="ECO:0007669"/>
    <property type="project" value="InterPro"/>
</dbReference>
<evidence type="ECO:0000313" key="12">
    <source>
        <dbReference type="Proteomes" id="UP000325008"/>
    </source>
</evidence>
<organism evidence="11 12">
    <name type="scientific">Pseudozyma antarctica</name>
    <name type="common">Yeast</name>
    <name type="synonym">Candida antarctica</name>
    <dbReference type="NCBI Taxonomy" id="84753"/>
    <lineage>
        <taxon>Eukaryota</taxon>
        <taxon>Fungi</taxon>
        <taxon>Dikarya</taxon>
        <taxon>Basidiomycota</taxon>
        <taxon>Ustilaginomycotina</taxon>
        <taxon>Ustilaginomycetes</taxon>
        <taxon>Ustilaginales</taxon>
        <taxon>Ustilaginaceae</taxon>
        <taxon>Moesziomyces</taxon>
    </lineage>
</organism>
<dbReference type="GO" id="GO:0005634">
    <property type="term" value="C:nucleus"/>
    <property type="evidence" value="ECO:0007669"/>
    <property type="project" value="TreeGrafter"/>
</dbReference>
<dbReference type="GO" id="GO:0008973">
    <property type="term" value="F:phosphopentomutase activity"/>
    <property type="evidence" value="ECO:0007669"/>
    <property type="project" value="TreeGrafter"/>
</dbReference>
<dbReference type="InterPro" id="IPR005844">
    <property type="entry name" value="A-D-PHexomutase_a/b/a-I"/>
</dbReference>
<proteinExistence type="inferred from homology"/>
<dbReference type="PRINTS" id="PR00509">
    <property type="entry name" value="PGMPMM"/>
</dbReference>
<dbReference type="Proteomes" id="UP000325008">
    <property type="component" value="Unassembled WGS sequence"/>
</dbReference>
<dbReference type="InterPro" id="IPR005846">
    <property type="entry name" value="A-D-PHexomutase_a/b/a-III"/>
</dbReference>
<feature type="domain" description="Alpha-D-phosphohexomutase alpha/beta/alpha" evidence="10">
    <location>
        <begin position="336"/>
        <end position="460"/>
    </location>
</feature>
<gene>
    <name evidence="11" type="ORF">PSANT_01841</name>
</gene>
<comment type="cofactor">
    <cofactor evidence="1">
        <name>Mg(2+)</name>
        <dbReference type="ChEBI" id="CHEBI:18420"/>
    </cofactor>
</comment>
<evidence type="ECO:0000256" key="3">
    <source>
        <dbReference type="ARBA" id="ARBA00022553"/>
    </source>
</evidence>
<dbReference type="Pfam" id="PF02880">
    <property type="entry name" value="PGM_PMM_III"/>
    <property type="match status" value="1"/>
</dbReference>
<dbReference type="PROSITE" id="PS00710">
    <property type="entry name" value="PGM_PMM"/>
    <property type="match status" value="1"/>
</dbReference>
<evidence type="ECO:0000259" key="9">
    <source>
        <dbReference type="Pfam" id="PF02879"/>
    </source>
</evidence>
<feature type="domain" description="Alpha-D-phosphohexomutase alpha/beta/alpha" evidence="9">
    <location>
        <begin position="216"/>
        <end position="327"/>
    </location>
</feature>
<evidence type="ECO:0000259" key="10">
    <source>
        <dbReference type="Pfam" id="PF02880"/>
    </source>
</evidence>
<dbReference type="PANTHER" id="PTHR45745">
    <property type="entry name" value="PHOSPHOMANNOMUTASE 45A"/>
    <property type="match status" value="1"/>
</dbReference>
<dbReference type="PANTHER" id="PTHR45745:SF1">
    <property type="entry name" value="PHOSPHOGLUCOMUTASE 2B-RELATED"/>
    <property type="match status" value="1"/>
</dbReference>
<dbReference type="InterPro" id="IPR005843">
    <property type="entry name" value="A-D-PHexomutase_C"/>
</dbReference>
<dbReference type="CDD" id="cd05799">
    <property type="entry name" value="PGM2"/>
    <property type="match status" value="1"/>
</dbReference>
<evidence type="ECO:0000256" key="5">
    <source>
        <dbReference type="ARBA" id="ARBA00022842"/>
    </source>
</evidence>
<dbReference type="Gene3D" id="3.30.310.50">
    <property type="entry name" value="Alpha-D-phosphohexomutase, C-terminal domain"/>
    <property type="match status" value="1"/>
</dbReference>
<dbReference type="InterPro" id="IPR036900">
    <property type="entry name" value="A-D-PHexomutase_C_sf"/>
</dbReference>
<dbReference type="Pfam" id="PF00408">
    <property type="entry name" value="PGM_PMM_IV"/>
    <property type="match status" value="1"/>
</dbReference>
<keyword evidence="6" id="KW-0413">Isomerase</keyword>
<keyword evidence="5" id="KW-0460">Magnesium</keyword>
<feature type="domain" description="Alpha-D-phosphohexomutase alpha/beta/alpha" evidence="8">
    <location>
        <begin position="45"/>
        <end position="186"/>
    </location>
</feature>
<dbReference type="EMBL" id="OOIQ01000003">
    <property type="protein sequence ID" value="SPO44156.1"/>
    <property type="molecule type" value="Genomic_DNA"/>
</dbReference>
<dbReference type="GO" id="GO:0006166">
    <property type="term" value="P:purine ribonucleoside salvage"/>
    <property type="evidence" value="ECO:0007669"/>
    <property type="project" value="TreeGrafter"/>
</dbReference>
<dbReference type="SUPFAM" id="SSF53738">
    <property type="entry name" value="Phosphoglucomutase, first 3 domains"/>
    <property type="match status" value="3"/>
</dbReference>
<dbReference type="GO" id="GO:0000287">
    <property type="term" value="F:magnesium ion binding"/>
    <property type="evidence" value="ECO:0007669"/>
    <property type="project" value="InterPro"/>
</dbReference>
<evidence type="ECO:0000256" key="6">
    <source>
        <dbReference type="ARBA" id="ARBA00023235"/>
    </source>
</evidence>
<feature type="domain" description="Alpha-D-phosphohexomutase C-terminal" evidence="7">
    <location>
        <begin position="552"/>
        <end position="584"/>
    </location>
</feature>
<dbReference type="InterPro" id="IPR016066">
    <property type="entry name" value="A-D-PHexomutase_CS"/>
</dbReference>
<dbReference type="Gene3D" id="3.40.120.10">
    <property type="entry name" value="Alpha-D-Glucose-1,6-Bisphosphate, subunit A, domain 3"/>
    <property type="match status" value="3"/>
</dbReference>
<dbReference type="OrthoDB" id="8300170at2759"/>
<keyword evidence="12" id="KW-1185">Reference proteome</keyword>
<dbReference type="InterPro" id="IPR005845">
    <property type="entry name" value="A-D-PHexomutase_a/b/a-II"/>
</dbReference>
<dbReference type="RefSeq" id="XP_014658214.1">
    <property type="nucleotide sequence ID" value="XM_014802728.1"/>
</dbReference>
<dbReference type="InterPro" id="IPR005841">
    <property type="entry name" value="Alpha-D-phosphohexomutase_SF"/>
</dbReference>
<evidence type="ECO:0000313" key="11">
    <source>
        <dbReference type="EMBL" id="SPO44156.1"/>
    </source>
</evidence>
<evidence type="ECO:0000259" key="7">
    <source>
        <dbReference type="Pfam" id="PF00408"/>
    </source>
</evidence>
<evidence type="ECO:0000256" key="2">
    <source>
        <dbReference type="ARBA" id="ARBA00010231"/>
    </source>
</evidence>
<evidence type="ECO:0000256" key="4">
    <source>
        <dbReference type="ARBA" id="ARBA00022723"/>
    </source>
</evidence>
<dbReference type="SUPFAM" id="SSF55957">
    <property type="entry name" value="Phosphoglucomutase, C-terminal domain"/>
    <property type="match status" value="1"/>
</dbReference>
<name>A0A5C3FJ31_PSEA2</name>
<reference evidence="11" key="1">
    <citation type="submission" date="2018-03" db="EMBL/GenBank/DDBJ databases">
        <authorList>
            <person name="Guldener U."/>
        </authorList>
    </citation>
    <scope>NUCLEOTIDE SEQUENCE [LARGE SCALE GENOMIC DNA]</scope>
    <source>
        <strain evidence="11">ATCC34888</strain>
    </source>
</reference>
<protein>
    <submittedName>
        <fullName evidence="11">Probable phosphomannomutase</fullName>
    </submittedName>
</protein>
<comment type="similarity">
    <text evidence="2">Belongs to the phosphohexose mutase family.</text>
</comment>
<dbReference type="Pfam" id="PF02879">
    <property type="entry name" value="PGM_PMM_II"/>
    <property type="match status" value="1"/>
</dbReference>
<dbReference type="Pfam" id="PF02878">
    <property type="entry name" value="PGM_PMM_I"/>
    <property type="match status" value="1"/>
</dbReference>
<keyword evidence="4" id="KW-0479">Metal-binding</keyword>
<keyword evidence="3" id="KW-0597">Phosphoprotein</keyword>
<evidence type="ECO:0000256" key="1">
    <source>
        <dbReference type="ARBA" id="ARBA00001946"/>
    </source>
</evidence>
<sequence length="617" mass="67129">MSSDLLAHAKRWLDKDPDASTKRQLAELIESNNVKELQTCFNGRLEFGTAGLRGVMGVGPSKMNLLTVLETTAGLAEYLLKSDEAKAKSQGVAIAFDGRFGSKEFAYSSAQHFAHRGIPSRIYPTPTPTPMCGYAVKKLGLAGGIVVTASHNPKEYNGYKVYGPAGTQINTPVDGLIADEILKIAEESQPPTLASLEECKLKGIIKEFGDEMLTDYIKDVQALGTFASEAVHGRDAPISIAYSPLHGVGAPSIERLSKEVVGLTEGVNFWISEEQREPDGAFPTLEFPNPEELSTLELVHRLSEEKKTGLAIVNDPDADRLAVSARDATGKLRALTGDQLGALLGDEILRRAAKANSGKAGVWTLSTIVSSRLLARLSGHWGGRHVETLTGFKWLGNVARGIEAREGTGSFGFGYEEALGYMAASSVWDKDGLSSYLLIVSMAFDLAREGKTLWDRLEELHRLVGLSVTMQKIIKLSPSMKGTDVMTKVRADLDAGKENVADKAGKEYTFSLVDDLKSRPAYDQAKADAGDLSIPKNDVLRFYVPPSHVDAQAQREQQEIMLGDVRVIVRPSGTEPKVKIYTEALGQIRDGEAYPDAVQRVSRELEEVVDAFWAWMS</sequence>
<evidence type="ECO:0000259" key="8">
    <source>
        <dbReference type="Pfam" id="PF02878"/>
    </source>
</evidence>
<dbReference type="InterPro" id="IPR016055">
    <property type="entry name" value="A-D-PHexomutase_a/b/a-I/II/III"/>
</dbReference>
<accession>A0A5C3FJ31</accession>
<dbReference type="AlphaFoldDB" id="A0A5C3FJ31"/>
<comment type="caution">
    <text evidence="11">The sequence shown here is derived from an EMBL/GenBank/DDBJ whole genome shotgun (WGS) entry which is preliminary data.</text>
</comment>